<feature type="compositionally biased region" description="Basic and acidic residues" evidence="1">
    <location>
        <begin position="83"/>
        <end position="93"/>
    </location>
</feature>
<reference evidence="4" key="1">
    <citation type="submission" date="2014-01" db="EMBL/GenBank/DDBJ databases">
        <authorList>
            <person name="Aslett M."/>
        </authorList>
    </citation>
    <scope>NUCLEOTIDE SEQUENCE</scope>
    <source>
        <strain evidence="4">CDC</strain>
    </source>
</reference>
<proteinExistence type="predicted"/>
<keyword evidence="2" id="KW-0472">Membrane</keyword>
<evidence type="ECO:0000313" key="4">
    <source>
        <dbReference type="EMBL" id="CDO61530.1"/>
    </source>
</evidence>
<reference evidence="4" key="2">
    <citation type="submission" date="2014-05" db="EMBL/GenBank/DDBJ databases">
        <title>The genome sequences of chimpanzee malaria parasites reveal the path to human adaptation.</title>
        <authorList>
            <person name="Otto T.D."/>
            <person name="Rayner J.C."/>
            <person name="Boehme U."/>
            <person name="Pain A."/>
            <person name="Spottiswoode N."/>
            <person name="Sanders M."/>
            <person name="Quail M."/>
            <person name="Ollomo B."/>
            <person name="Renaud F."/>
            <person name="Thomas A.W."/>
            <person name="Prugnolle F."/>
            <person name="Conway D.J."/>
            <person name="Newbold C."/>
            <person name="Berriman M."/>
        </authorList>
    </citation>
    <scope>NUCLEOTIDE SEQUENCE [LARGE SCALE GENOMIC DNA]</scope>
    <source>
        <strain evidence="4">CDC</strain>
    </source>
</reference>
<keyword evidence="3" id="KW-0732">Signal</keyword>
<evidence type="ECO:0000256" key="2">
    <source>
        <dbReference type="SAM" id="Phobius"/>
    </source>
</evidence>
<dbReference type="PhylomeDB" id="A0A060RLU2"/>
<gene>
    <name evidence="4" type="primary">RIF</name>
    <name evidence="4" type="ORF">PRCDC_0016900</name>
</gene>
<keyword evidence="2" id="KW-1133">Transmembrane helix</keyword>
<feature type="transmembrane region" description="Helical" evidence="2">
    <location>
        <begin position="283"/>
        <end position="310"/>
    </location>
</feature>
<dbReference type="VEuPathDB" id="PlasmoDB:PRCDC_0016900"/>
<evidence type="ECO:0000256" key="1">
    <source>
        <dbReference type="SAM" id="MobiDB-lite"/>
    </source>
</evidence>
<keyword evidence="5" id="KW-1185">Reference proteome</keyword>
<evidence type="ECO:0000256" key="3">
    <source>
        <dbReference type="SAM" id="SignalP"/>
    </source>
</evidence>
<dbReference type="VEuPathDB" id="PlasmoDB:PRG01_0010000"/>
<sequence>MKLHFCKILLFFLPLNIWEHNKDKIYITPHHTQTNRSLCECDKQSSIYDKDADMKSVIQQFDDHTSQRFEEYQERMKGKRQKRKEERDKKTQEIIEKDKREKSLAEKVEKGCLRCGCALGGVAPSVGLFGGLGIYGWKMGALATAKEAVKDAAMVAGEAARIQAVKSAFIEGIKTKFGVSIQGVQGLETLFTTNTHPNASNISKLIYSHFNTTCIPRGTDTSFCTLAWKYSESGRNGASASESIKIGVETIVREAEPIATAAAKKASDEVIQKSIAVVDAKSAYLYSAIGYSVLAILIIILVMIIIYLVLRYRRKKKMNKKAQYTKLLNQ</sequence>
<name>A0A060RLU2_PLARE</name>
<feature type="signal peptide" evidence="3">
    <location>
        <begin position="1"/>
        <end position="18"/>
    </location>
</feature>
<dbReference type="EMBL" id="HG810414">
    <property type="protein sequence ID" value="CDO61530.1"/>
    <property type="molecule type" value="Genomic_DNA"/>
</dbReference>
<feature type="chain" id="PRO_5001586068" evidence="3">
    <location>
        <begin position="19"/>
        <end position="330"/>
    </location>
</feature>
<dbReference type="InterPro" id="IPR006373">
    <property type="entry name" value="VSA_Rifin"/>
</dbReference>
<dbReference type="Pfam" id="PF02009">
    <property type="entry name" value="RIFIN"/>
    <property type="match status" value="1"/>
</dbReference>
<organism evidence="4 5">
    <name type="scientific">Plasmodium reichenowi</name>
    <dbReference type="NCBI Taxonomy" id="5854"/>
    <lineage>
        <taxon>Eukaryota</taxon>
        <taxon>Sar</taxon>
        <taxon>Alveolata</taxon>
        <taxon>Apicomplexa</taxon>
        <taxon>Aconoidasida</taxon>
        <taxon>Haemosporida</taxon>
        <taxon>Plasmodiidae</taxon>
        <taxon>Plasmodium</taxon>
        <taxon>Plasmodium (Laverania)</taxon>
    </lineage>
</organism>
<dbReference type="AlphaFoldDB" id="A0A060RLU2"/>
<evidence type="ECO:0000313" key="5">
    <source>
        <dbReference type="Proteomes" id="UP000027581"/>
    </source>
</evidence>
<dbReference type="NCBIfam" id="TIGR01477">
    <property type="entry name" value="RIFIN"/>
    <property type="match status" value="1"/>
</dbReference>
<protein>
    <submittedName>
        <fullName evidence="4">Rifin</fullName>
    </submittedName>
</protein>
<keyword evidence="2" id="KW-0812">Transmembrane</keyword>
<dbReference type="Proteomes" id="UP000027581">
    <property type="component" value="Unassembled WGS sequence"/>
</dbReference>
<feature type="region of interest" description="Disordered" evidence="1">
    <location>
        <begin position="73"/>
        <end position="93"/>
    </location>
</feature>
<accession>A0A060RLU2</accession>